<accession>A0ACB9SR14</accession>
<organism evidence="1 2">
    <name type="scientific">Holotrichia oblita</name>
    <name type="common">Chafer beetle</name>
    <dbReference type="NCBI Taxonomy" id="644536"/>
    <lineage>
        <taxon>Eukaryota</taxon>
        <taxon>Metazoa</taxon>
        <taxon>Ecdysozoa</taxon>
        <taxon>Arthropoda</taxon>
        <taxon>Hexapoda</taxon>
        <taxon>Insecta</taxon>
        <taxon>Pterygota</taxon>
        <taxon>Neoptera</taxon>
        <taxon>Endopterygota</taxon>
        <taxon>Coleoptera</taxon>
        <taxon>Polyphaga</taxon>
        <taxon>Scarabaeiformia</taxon>
        <taxon>Scarabaeidae</taxon>
        <taxon>Melolonthinae</taxon>
        <taxon>Holotrichia</taxon>
    </lineage>
</organism>
<protein>
    <submittedName>
        <fullName evidence="1">Pdz domain</fullName>
    </submittedName>
</protein>
<evidence type="ECO:0000313" key="1">
    <source>
        <dbReference type="EMBL" id="KAI4456924.1"/>
    </source>
</evidence>
<comment type="caution">
    <text evidence="1">The sequence shown here is derived from an EMBL/GenBank/DDBJ whole genome shotgun (WGS) entry which is preliminary data.</text>
</comment>
<name>A0ACB9SR14_HOLOL</name>
<dbReference type="Proteomes" id="UP001056778">
    <property type="component" value="Chromosome 8"/>
</dbReference>
<dbReference type="EMBL" id="CM043022">
    <property type="protein sequence ID" value="KAI4456924.1"/>
    <property type="molecule type" value="Genomic_DNA"/>
</dbReference>
<keyword evidence="2" id="KW-1185">Reference proteome</keyword>
<evidence type="ECO:0000313" key="2">
    <source>
        <dbReference type="Proteomes" id="UP001056778"/>
    </source>
</evidence>
<sequence length="2175" mass="244969">METFMEILASPMRQEYIIYKRFSDIVEESVTQSCFEKGSTTSCSPAGRITVIFELDDAGNAEETELIEDEENFDVEENEIHFGLLDGSDIESDDAEDDDMMNFLWHSYVLANRKNPAGKKKKEQKKWKWSKNDSIYGPTTLPPFLGTEGINFQKKTPVEFFLAMFTEDIIEEIVFQSNLYASQNNKTLNFTKDDLYIFLGINLIMSFIRYPRTRLYLSSEMAIRMDLIADSISVNKYEHDTKHLHFTKTLELDPDDSDKLKKIRPFFDKLQQNFIPAADPEEYPAIDEQIVPLKGRLGLKQYFPGVNGYLALQWKNSRYPWISHPPDIYRDEELNSNSYFRRKVHIDPTKYTWMPSDDESVRMERPRSILDSCPAHLGLPPPPPPAQRPKHVSFARSHTLTSFDDASAMLGSSTTHISKMSRSQERLIDVRKSPLPLPITRQPEPSENVLVLEKIKKAPMKTQATQTEACLGRKPLPPNQLNLSPRTIHRVKMVSQGAQTNGILINGRKLMKSYSEAGRFGITFGPETRINDLEHEPLQRTQSDEPPRSPYLAISPPTVPPEAAPCPPSDSSSITKSDHESEESETKCQKEIFIDFKPITHSQRLSKKPLMKTSSDGEILLDQRRAMRGDDGMVPDKPLMSFSHEDMTTDEEPINYTPYFKNEPIRHEGIFKDLGDHIFSSIDESIESNAFMPQDSIDEEFHENFIYNKMYIRNGSSTSDQELERGIPPRIAEELSPVDESVVPSLCLLPDRKLSPFASSDSLANDIRDHSDGIWNESQATVLQADSGTENGTALSSSEMTSLTATSPGAISLLTPSSRRKHLLLLQHQQRSSMDTEALDEELPEQIQIQSPSSPRMDVPNMPMYQQDINSKQQYLTPRRARSPAWKRRTPEPPSESPLPAVVPDLLLARTDSGRTNTDISESTTTTDDYITANSGTDSSRKSNSTKGNSDKHRPHTTAPEGSSFESQSSMYSSSKVDYLSEDMVVPSYSPPPIPEETSDMATTPVPEVHTGRSSPTGSSSSSGSYSLNGSCPELPQKPPVPSIKQKASLSEDDRSVHYSSSGYYESPLEDDATWKSSKSDKVDYHREEENKRKKRPYTLEVSKSESSATLSNGKTTKFVQKHGRKLSPSRETIKFADVKTKRGKVRTRSPMQNHKKAQYNKKSPQSVRKPDEWVQSTHEEGKLAATSDESSSGVCGEKKPEQTSPRKSKKLRDSSRRKSAPRSPTGSKTRRRNSNAEEKSLSLPGSLSRRKSSAHLKTEDEENSYGGKNKLHPHSPSGSPTKRRRSPKSSPDTARLKALSAESLRSVSPGSDSVFYSDPSSHAAAIDHQVHCLHCGKEVDIVTTDDHDKSISSNGLQPDIVQPPAGFEDSPRQKHTTGRLYKKLEKRFRSEERCQAERRHFKYRSDVRAKQHEFVLIASVPCVSPLCPPPSNCCPMIDAVIEMKSEERGEKSESNRGKLRPMARSTDAGVEGLRATDSSPSVLPGAPEDEDDLGLYNVPYTEGCWIYIGDQEEIQTWSRPESFTDDDVPRRDSTSSIESTESEHEFRKRYQAVTHRMVARTCGVLSPTSAADHVGVPIYSGYLWKLGGYASGVPTNKWIRRWFVLKKDNCLYFYKTDVDKQPVGAMMLQSYEICREDDNSPGVQPRPYRFCIRRTGMPTLHLAADNEPTISKWLEVLANAVEESQIADTWLEQARRNLTLAPNAIPKPDCFGYLVKLGTQWKSWSRRYCVLKDACLYFYQDANSRSAFGVACLHGYKVQQTASGTPETSPTNHESLKQSLEELFKLMWMVWCRENLAIKLMSPKPNESDKTVVVRRESGEFGFRIHGSKPVVVSAIEPDTPAESSGLEVGDIVLSVNGINVLDKSHSEVVKIAHAGSDTLSLEVARTCGVLSPTSAADHVGVPIYSGYLWKLGGYASGVPTNKWIRRWFVLKKDNCLYFYKTDVDKQPVGAMMLQSYEICREDDNSPGVQPRPYRFCIRRTGMPTLHLAADNEPTISKWLEVLANAVEESQIADTWLEQARRNLTLAPNAIPKPDCFGYLVKLGTQWKSWSRRYCVLKDACLYFYQDANSRSAFGVACLHGYKVQQTASGSKKHAFEILAPEPGQKHFYFHTESDMDRKSKPREYKQQIHGEECAICIEKFKTIRRLPCGHLFHDDCVNPWLNEGNGCPICRQK</sequence>
<reference evidence="1" key="1">
    <citation type="submission" date="2022-04" db="EMBL/GenBank/DDBJ databases">
        <title>Chromosome-scale genome assembly of Holotrichia oblita Faldermann.</title>
        <authorList>
            <person name="Rongchong L."/>
        </authorList>
    </citation>
    <scope>NUCLEOTIDE SEQUENCE</scope>
    <source>
        <strain evidence="1">81SQS9</strain>
    </source>
</reference>
<gene>
    <name evidence="1" type="ORF">MML48_8g00012369</name>
</gene>
<proteinExistence type="predicted"/>